<keyword evidence="5" id="KW-0653">Protein transport</keyword>
<dbReference type="PANTHER" id="PTHR21311:SF0">
    <property type="entry name" value="CONSERVED OLIGOMERIC GOLGI COMPLEX SUBUNIT 8"/>
    <property type="match status" value="1"/>
</dbReference>
<gene>
    <name evidence="10" type="ORF">CAMP_LOCUS10927</name>
</gene>
<feature type="region of interest" description="Disordered" evidence="9">
    <location>
        <begin position="424"/>
        <end position="464"/>
    </location>
</feature>
<dbReference type="InterPro" id="IPR007255">
    <property type="entry name" value="COG8"/>
</dbReference>
<organism evidence="10 11">
    <name type="scientific">Caenorhabditis angaria</name>
    <dbReference type="NCBI Taxonomy" id="860376"/>
    <lineage>
        <taxon>Eukaryota</taxon>
        <taxon>Metazoa</taxon>
        <taxon>Ecdysozoa</taxon>
        <taxon>Nematoda</taxon>
        <taxon>Chromadorea</taxon>
        <taxon>Rhabditida</taxon>
        <taxon>Rhabditina</taxon>
        <taxon>Rhabditomorpha</taxon>
        <taxon>Rhabditoidea</taxon>
        <taxon>Rhabditidae</taxon>
        <taxon>Peloderinae</taxon>
        <taxon>Caenorhabditis</taxon>
    </lineage>
</organism>
<feature type="compositionally biased region" description="Acidic residues" evidence="9">
    <location>
        <begin position="637"/>
        <end position="661"/>
    </location>
</feature>
<protein>
    <recommendedName>
        <fullName evidence="3">Conserved oligomeric Golgi complex subunit 8</fullName>
    </recommendedName>
    <alternativeName>
        <fullName evidence="8">Component of oligomeric Golgi complex 8</fullName>
    </alternativeName>
</protein>
<keyword evidence="4" id="KW-0813">Transport</keyword>
<feature type="compositionally biased region" description="Acidic residues" evidence="9">
    <location>
        <begin position="491"/>
        <end position="503"/>
    </location>
</feature>
<evidence type="ECO:0000256" key="6">
    <source>
        <dbReference type="ARBA" id="ARBA00023034"/>
    </source>
</evidence>
<dbReference type="PANTHER" id="PTHR21311">
    <property type="entry name" value="CONSERVED OLIGOMERIC GOLGI COMPLEX COMPONENT 8"/>
    <property type="match status" value="1"/>
</dbReference>
<evidence type="ECO:0000256" key="7">
    <source>
        <dbReference type="ARBA" id="ARBA00023136"/>
    </source>
</evidence>
<comment type="similarity">
    <text evidence="2">Belongs to the COG8 family.</text>
</comment>
<evidence type="ECO:0000256" key="9">
    <source>
        <dbReference type="SAM" id="MobiDB-lite"/>
    </source>
</evidence>
<evidence type="ECO:0000313" key="10">
    <source>
        <dbReference type="EMBL" id="CAI5448290.1"/>
    </source>
</evidence>
<evidence type="ECO:0000256" key="4">
    <source>
        <dbReference type="ARBA" id="ARBA00022448"/>
    </source>
</evidence>
<dbReference type="Pfam" id="PF04124">
    <property type="entry name" value="Dor1"/>
    <property type="match status" value="1"/>
</dbReference>
<feature type="region of interest" description="Disordered" evidence="9">
    <location>
        <begin position="487"/>
        <end position="676"/>
    </location>
</feature>
<dbReference type="AlphaFoldDB" id="A0A9P1IN10"/>
<keyword evidence="7" id="KW-0472">Membrane</keyword>
<dbReference type="GO" id="GO:0017119">
    <property type="term" value="C:Golgi transport complex"/>
    <property type="evidence" value="ECO:0007669"/>
    <property type="project" value="InterPro"/>
</dbReference>
<evidence type="ECO:0000256" key="3">
    <source>
        <dbReference type="ARBA" id="ARBA00020983"/>
    </source>
</evidence>
<dbReference type="OrthoDB" id="1661054at2759"/>
<comment type="subcellular location">
    <subcellularLocation>
        <location evidence="1">Golgi apparatus membrane</location>
        <topology evidence="1">Peripheral membrane protein</topology>
    </subcellularLocation>
</comment>
<dbReference type="GO" id="GO:0006891">
    <property type="term" value="P:intra-Golgi vesicle-mediated transport"/>
    <property type="evidence" value="ECO:0007669"/>
    <property type="project" value="TreeGrafter"/>
</dbReference>
<feature type="compositionally biased region" description="Basic and acidic residues" evidence="9">
    <location>
        <begin position="439"/>
        <end position="450"/>
    </location>
</feature>
<accession>A0A9P1IN10</accession>
<evidence type="ECO:0000313" key="11">
    <source>
        <dbReference type="Proteomes" id="UP001152747"/>
    </source>
</evidence>
<evidence type="ECO:0000256" key="2">
    <source>
        <dbReference type="ARBA" id="ARBA00006419"/>
    </source>
</evidence>
<evidence type="ECO:0000256" key="1">
    <source>
        <dbReference type="ARBA" id="ARBA00004395"/>
    </source>
</evidence>
<evidence type="ECO:0000256" key="5">
    <source>
        <dbReference type="ARBA" id="ARBA00022927"/>
    </source>
</evidence>
<dbReference type="GO" id="GO:0015031">
    <property type="term" value="P:protein transport"/>
    <property type="evidence" value="ECO:0007669"/>
    <property type="project" value="UniProtKB-KW"/>
</dbReference>
<proteinExistence type="inferred from homology"/>
<feature type="compositionally biased region" description="Polar residues" evidence="9">
    <location>
        <begin position="356"/>
        <end position="367"/>
    </location>
</feature>
<dbReference type="GO" id="GO:0000139">
    <property type="term" value="C:Golgi membrane"/>
    <property type="evidence" value="ECO:0007669"/>
    <property type="project" value="UniProtKB-SubCell"/>
</dbReference>
<keyword evidence="11" id="KW-1185">Reference proteome</keyword>
<feature type="region of interest" description="Disordered" evidence="9">
    <location>
        <begin position="353"/>
        <end position="396"/>
    </location>
</feature>
<evidence type="ECO:0000256" key="8">
    <source>
        <dbReference type="ARBA" id="ARBA00031347"/>
    </source>
</evidence>
<dbReference type="EMBL" id="CANHGI010000004">
    <property type="protein sequence ID" value="CAI5448290.1"/>
    <property type="molecule type" value="Genomic_DNA"/>
</dbReference>
<feature type="compositionally biased region" description="Low complexity" evidence="9">
    <location>
        <begin position="368"/>
        <end position="385"/>
    </location>
</feature>
<name>A0A9P1IN10_9PELO</name>
<keyword evidence="6" id="KW-0333">Golgi apparatus</keyword>
<dbReference type="Proteomes" id="UP001152747">
    <property type="component" value="Unassembled WGS sequence"/>
</dbReference>
<reference evidence="10" key="1">
    <citation type="submission" date="2022-11" db="EMBL/GenBank/DDBJ databases">
        <authorList>
            <person name="Kikuchi T."/>
        </authorList>
    </citation>
    <scope>NUCLEOTIDE SEQUENCE</scope>
    <source>
        <strain evidence="10">PS1010</strain>
    </source>
</reference>
<comment type="caution">
    <text evidence="10">The sequence shown here is derived from an EMBL/GenBank/DDBJ whole genome shotgun (WGS) entry which is preliminary data.</text>
</comment>
<sequence length="676" mass="76485">MYDTLVLYLAVFPENEVLRKDPLSDPRWESWPILPPSSILSQWANSNIKRLLDSIQRADMKSAIDFSTIWSKLMTMAASFGRMGIDFRPIVTQKLTKIIEKRFRISVQVATNRLTQSSQDIVMIGIDPSSLPQFETSPDSPPVPSAELSLWDDLTIYANFIVDALNGLRFILSPILISTVVSSLRDSIRSILSWLSSSHSNSANFSRAIRIVCTCLAPFFEKCVAFFFPPKVVMQIFGSSISKEQYLQIIEFDIEKLAASCDSAEKIEEIVKPLLTKKSLADFDLDQVLMKKKKPDFFLDQNEEISGNQAEIQIQKPNQNLPAISESHEEHHNEHHMESSESHENLRSKIIVPGEGSTQNSGYSESAESLVKSSESQESVEVPVVTTISQESDKDNQIESLESKVYENQKKNVELPTKCYDVEEDLSSKTSELPVQPQKIEKVQEEKTSESSEATDVQVGYLEPIEDTPKFEEENLWKDSEDLVLPAIPSESEETQAETEDLEIHENPVTPSESHEKTAEFSAEENPWKEFEVQVTPSQSEETQADSEDLEHPVKISESQENPIQIQVEKISWKDFDVPVTPSQSDETQADSEVPENPIQPSESQETQEESEIQDKQDAENQEGWGWGEEETQRNEEESEEWGWGEDGEIEENIEEDETEIPAEIPAKTKKSGKDD</sequence>